<dbReference type="AlphaFoldDB" id="A0AAW5IE72"/>
<evidence type="ECO:0000313" key="2">
    <source>
        <dbReference type="Proteomes" id="UP001205506"/>
    </source>
</evidence>
<gene>
    <name evidence="1" type="ORF">NNC68_08335</name>
</gene>
<sequence>MYRRFLNKSDYLGIITEEALNQLTRENDDKFIPAEQAAEASLIDYLSENFEIEKELAKGKYIIDYDRRITYPIGSHFYFDGKICEVIKSINGYKAPSSTVYWEESDKMIDLNSVQQYSQMKTYHPEDFVVFNNVLYECVEDNGFDFDNIRIPGINAWEHVEVYDWNAIEYNLWDVVKYDGKYFTLMNLNSYDALVNPMDSDNWGMIGNYESSLDTYQVADNEYVVYNDSVYHPVISPNADEPKKNVNITYNDPRNYNIKRHMVQLALYELHKLISPNNISEVRVNDYNNSIKWLQDASRLRLNPQIPRKVDANKMPITDWQMADFRTDFDPYRNEWQV</sequence>
<organism evidence="1 2">
    <name type="scientific">Segatella copri</name>
    <dbReference type="NCBI Taxonomy" id="165179"/>
    <lineage>
        <taxon>Bacteria</taxon>
        <taxon>Pseudomonadati</taxon>
        <taxon>Bacteroidota</taxon>
        <taxon>Bacteroidia</taxon>
        <taxon>Bacteroidales</taxon>
        <taxon>Prevotellaceae</taxon>
        <taxon>Segatella</taxon>
    </lineage>
</organism>
<accession>A0AAW5IE72</accession>
<dbReference type="RefSeq" id="WP_254969955.1">
    <property type="nucleotide sequence ID" value="NZ_JANDWU010000012.1"/>
</dbReference>
<evidence type="ECO:0000313" key="1">
    <source>
        <dbReference type="EMBL" id="MCP9549481.1"/>
    </source>
</evidence>
<dbReference type="Proteomes" id="UP001205506">
    <property type="component" value="Unassembled WGS sequence"/>
</dbReference>
<protein>
    <submittedName>
        <fullName evidence="1">DUF1320 domain-containing protein</fullName>
    </submittedName>
</protein>
<reference evidence="1" key="1">
    <citation type="submission" date="2022-07" db="EMBL/GenBank/DDBJ databases">
        <title>Prevotella copri.</title>
        <authorList>
            <person name="Yang C."/>
        </authorList>
    </citation>
    <scope>NUCLEOTIDE SEQUENCE</scope>
    <source>
        <strain evidence="1">HF1805</strain>
    </source>
</reference>
<comment type="caution">
    <text evidence="1">The sequence shown here is derived from an EMBL/GenBank/DDBJ whole genome shotgun (WGS) entry which is preliminary data.</text>
</comment>
<dbReference type="EMBL" id="JANDWU010000012">
    <property type="protein sequence ID" value="MCP9549481.1"/>
    <property type="molecule type" value="Genomic_DNA"/>
</dbReference>
<name>A0AAW5IE72_9BACT</name>
<proteinExistence type="predicted"/>